<evidence type="ECO:0000313" key="1">
    <source>
        <dbReference type="EMBL" id="SEA49950.1"/>
    </source>
</evidence>
<accession>A0A1H4BPD5</accession>
<name>A0A1H4BPD5_9FIRM</name>
<organism evidence="1 2">
    <name type="scientific">Eubacterium aggregans</name>
    <dbReference type="NCBI Taxonomy" id="81409"/>
    <lineage>
        <taxon>Bacteria</taxon>
        <taxon>Bacillati</taxon>
        <taxon>Bacillota</taxon>
        <taxon>Clostridia</taxon>
        <taxon>Eubacteriales</taxon>
        <taxon>Eubacteriaceae</taxon>
        <taxon>Eubacterium</taxon>
    </lineage>
</organism>
<proteinExistence type="predicted"/>
<reference evidence="1 2" key="1">
    <citation type="submission" date="2016-10" db="EMBL/GenBank/DDBJ databases">
        <authorList>
            <person name="de Groot N.N."/>
        </authorList>
    </citation>
    <scope>NUCLEOTIDE SEQUENCE [LARGE SCALE GENOMIC DNA]</scope>
    <source>
        <strain evidence="1 2">SR12</strain>
    </source>
</reference>
<sequence length="58" mass="6789">MILIQVESPEFCKNDCPFFGMEQWDVTMVNGKETYRRCENAALCEYIKKLVEGKHESV</sequence>
<dbReference type="AlphaFoldDB" id="A0A1H4BPD5"/>
<dbReference type="EMBL" id="FNRK01000012">
    <property type="protein sequence ID" value="SEA49950.1"/>
    <property type="molecule type" value="Genomic_DNA"/>
</dbReference>
<dbReference type="Proteomes" id="UP000199394">
    <property type="component" value="Unassembled WGS sequence"/>
</dbReference>
<evidence type="ECO:0000313" key="2">
    <source>
        <dbReference type="Proteomes" id="UP000199394"/>
    </source>
</evidence>
<gene>
    <name evidence="1" type="ORF">SAMN04515656_11223</name>
</gene>
<protein>
    <submittedName>
        <fullName evidence="1">Uncharacterized protein</fullName>
    </submittedName>
</protein>
<keyword evidence="2" id="KW-1185">Reference proteome</keyword>
<dbReference type="STRING" id="81409.SAMN04515656_11223"/>